<feature type="transmembrane region" description="Helical" evidence="2">
    <location>
        <begin position="22"/>
        <end position="46"/>
    </location>
</feature>
<keyword evidence="2" id="KW-1133">Transmembrane helix</keyword>
<keyword evidence="4" id="KW-1185">Reference proteome</keyword>
<protein>
    <submittedName>
        <fullName evidence="3">Uncharacterized protein</fullName>
    </submittedName>
</protein>
<feature type="compositionally biased region" description="Acidic residues" evidence="1">
    <location>
        <begin position="74"/>
        <end position="85"/>
    </location>
</feature>
<reference evidence="3" key="1">
    <citation type="submission" date="2021-03" db="EMBL/GenBank/DDBJ databases">
        <title>Revisited historic fungal species revealed as producer of novel bioactive compounds through whole genome sequencing and comparative genomics.</title>
        <authorList>
            <person name="Vignolle G.A."/>
            <person name="Hochenegger N."/>
            <person name="Mach R.L."/>
            <person name="Mach-Aigner A.R."/>
            <person name="Javad Rahimi M."/>
            <person name="Salim K.A."/>
            <person name="Chan C.M."/>
            <person name="Lim L.B.L."/>
            <person name="Cai F."/>
            <person name="Druzhinina I.S."/>
            <person name="U'Ren J.M."/>
            <person name="Derntl C."/>
        </authorList>
    </citation>
    <scope>NUCLEOTIDE SEQUENCE</scope>
    <source>
        <strain evidence="3">TUCIM 5799</strain>
    </source>
</reference>
<sequence>MPTIFHSPTESIGSKSSKVETIGLGVGLGVGLVLVVLMSVISWQIWKRNRVPGSSDNQFEKAELPASNTVQPQELDDTDLQELPEDQGTHELENSDPGPHELPSHFESSARET</sequence>
<evidence type="ECO:0000313" key="4">
    <source>
        <dbReference type="Proteomes" id="UP000829685"/>
    </source>
</evidence>
<evidence type="ECO:0000256" key="2">
    <source>
        <dbReference type="SAM" id="Phobius"/>
    </source>
</evidence>
<dbReference type="EMBL" id="JAFIMR010000012">
    <property type="protein sequence ID" value="KAI1871928.1"/>
    <property type="molecule type" value="Genomic_DNA"/>
</dbReference>
<evidence type="ECO:0000256" key="1">
    <source>
        <dbReference type="SAM" id="MobiDB-lite"/>
    </source>
</evidence>
<feature type="compositionally biased region" description="Basic and acidic residues" evidence="1">
    <location>
        <begin position="87"/>
        <end position="113"/>
    </location>
</feature>
<dbReference type="Proteomes" id="UP000829685">
    <property type="component" value="Unassembled WGS sequence"/>
</dbReference>
<keyword evidence="2" id="KW-0472">Membrane</keyword>
<comment type="caution">
    <text evidence="3">The sequence shown here is derived from an EMBL/GenBank/DDBJ whole genome shotgun (WGS) entry which is preliminary data.</text>
</comment>
<feature type="region of interest" description="Disordered" evidence="1">
    <location>
        <begin position="51"/>
        <end position="113"/>
    </location>
</feature>
<gene>
    <name evidence="3" type="ORF">JX265_005914</name>
</gene>
<organism evidence="3 4">
    <name type="scientific">Neoarthrinium moseri</name>
    <dbReference type="NCBI Taxonomy" id="1658444"/>
    <lineage>
        <taxon>Eukaryota</taxon>
        <taxon>Fungi</taxon>
        <taxon>Dikarya</taxon>
        <taxon>Ascomycota</taxon>
        <taxon>Pezizomycotina</taxon>
        <taxon>Sordariomycetes</taxon>
        <taxon>Xylariomycetidae</taxon>
        <taxon>Amphisphaeriales</taxon>
        <taxon>Apiosporaceae</taxon>
        <taxon>Neoarthrinium</taxon>
    </lineage>
</organism>
<accession>A0A9P9WP20</accession>
<evidence type="ECO:0000313" key="3">
    <source>
        <dbReference type="EMBL" id="KAI1871928.1"/>
    </source>
</evidence>
<dbReference type="AlphaFoldDB" id="A0A9P9WP20"/>
<name>A0A9P9WP20_9PEZI</name>
<keyword evidence="2" id="KW-0812">Transmembrane</keyword>
<proteinExistence type="predicted"/>